<keyword evidence="5 7" id="KW-0720">Serine protease</keyword>
<keyword evidence="2 7" id="KW-0645">Protease</keyword>
<dbReference type="InterPro" id="IPR003137">
    <property type="entry name" value="PA_domain"/>
</dbReference>
<feature type="domain" description="Inhibitor I9" evidence="12">
    <location>
        <begin position="28"/>
        <end position="103"/>
    </location>
</feature>
<sequence length="789" mass="84026">MKKPCFLLLLFLFSQVGALPSFYDHRQVYIVYLGGHSGTKTQQEIINHHHSFLLSVKTNEEEARDSMLYSYKNSINGFAAFLSKEEATALSQREEVVSAFPSQAKQWALQTTRSWDFIGLEEGFFAMDNVTASMEVKHKHKPKKDIIVGLLDSGIWPESKSFSDAGMGPVPKSWRGICQEGDSFSSSDCNRKLIGARYYLKAYEAYYGPLNTSSEYRSPRDHDGHGSHTSSTVAGRHVPGASALGGYGLGLASGGAPWARIAMYKVCWPLPGGNPALENTCFEADMLAAMDDALSDGVDVLSISIGTTGTQPQYSQDGIALGALHAIKKGVVVSSSAGNSGPTPATSSNLAPWIITVGASSIDRVFYSPVVLGNGIKIKGQSVTPSKLKKRFYPLVFAADVVVPGTPKNITAGQCLPNSLSPEKVKGKIVFCFRGNGPRVGKGMEVKRAGGAAVILGNLPSNGNEVSVDANVLPGTTLVSDDAIRVMKYINSTKNAKAMIIPAVTLLHTKPAPFMAAFSSTGPNALEPNIIKPDITAPGLNILAAWSRTSPPTKLPSDDRRVNYNIISGTSMSCPHVAAAATNLKAAHPKWSSAAIRSALMTTATTTNRDGDPITDASGKVAGPFNYGSGHLRPEHAMDPGLVYDASYTDYLLFVCANGTSLDPTFPCPKDRPSPRDLNHPSIAVSKLSGTVTVKRTVTNVGGHKGVYSVTISPPRGVAVDVSPSVLSFRHKMEKKSFLITLKADEGGSVSEEEEDEEDHGVPPHVDRNGEDRVLGVFGSGEDTQGPGS</sequence>
<comment type="caution">
    <text evidence="14">The sequence shown here is derived from an EMBL/GenBank/DDBJ whole genome shotgun (WGS) entry which is preliminary data.</text>
</comment>
<dbReference type="FunFam" id="3.40.50.200:FF:000006">
    <property type="entry name" value="Subtilisin-like protease SBT1.5"/>
    <property type="match status" value="1"/>
</dbReference>
<dbReference type="Pfam" id="PF17766">
    <property type="entry name" value="fn3_6"/>
    <property type="match status" value="1"/>
</dbReference>
<dbReference type="CDD" id="cd02120">
    <property type="entry name" value="PA_subtilisin_like"/>
    <property type="match status" value="1"/>
</dbReference>
<evidence type="ECO:0000256" key="3">
    <source>
        <dbReference type="ARBA" id="ARBA00022729"/>
    </source>
</evidence>
<dbReference type="InterPro" id="IPR037045">
    <property type="entry name" value="S8pro/Inhibitor_I9_sf"/>
</dbReference>
<dbReference type="Gene3D" id="3.40.50.200">
    <property type="entry name" value="Peptidase S8/S53 domain"/>
    <property type="match status" value="1"/>
</dbReference>
<evidence type="ECO:0000256" key="8">
    <source>
        <dbReference type="SAM" id="MobiDB-lite"/>
    </source>
</evidence>
<dbReference type="CDD" id="cd04852">
    <property type="entry name" value="Peptidases_S8_3"/>
    <property type="match status" value="1"/>
</dbReference>
<evidence type="ECO:0000256" key="4">
    <source>
        <dbReference type="ARBA" id="ARBA00022801"/>
    </source>
</evidence>
<feature type="region of interest" description="Disordered" evidence="8">
    <location>
        <begin position="214"/>
        <end position="235"/>
    </location>
</feature>
<feature type="active site" description="Charge relay system" evidence="6 7">
    <location>
        <position position="571"/>
    </location>
</feature>
<feature type="active site" description="Charge relay system" evidence="6 7">
    <location>
        <position position="152"/>
    </location>
</feature>
<evidence type="ECO:0000256" key="2">
    <source>
        <dbReference type="ARBA" id="ARBA00022670"/>
    </source>
</evidence>
<evidence type="ECO:0000256" key="6">
    <source>
        <dbReference type="PIRSR" id="PIRSR615500-1"/>
    </source>
</evidence>
<dbReference type="EMBL" id="JAUJYN010000003">
    <property type="protein sequence ID" value="KAK1275801.1"/>
    <property type="molecule type" value="Genomic_DNA"/>
</dbReference>
<feature type="signal peptide" evidence="9">
    <location>
        <begin position="1"/>
        <end position="18"/>
    </location>
</feature>
<evidence type="ECO:0000259" key="13">
    <source>
        <dbReference type="Pfam" id="PF17766"/>
    </source>
</evidence>
<feature type="domain" description="Peptidase S8/S53" evidence="10">
    <location>
        <begin position="144"/>
        <end position="609"/>
    </location>
</feature>
<feature type="compositionally biased region" description="Basic and acidic residues" evidence="8">
    <location>
        <begin position="217"/>
        <end position="226"/>
    </location>
</feature>
<dbReference type="InterPro" id="IPR045051">
    <property type="entry name" value="SBT"/>
</dbReference>
<dbReference type="PRINTS" id="PR00723">
    <property type="entry name" value="SUBTILISIN"/>
</dbReference>
<dbReference type="Pfam" id="PF02225">
    <property type="entry name" value="PA"/>
    <property type="match status" value="1"/>
</dbReference>
<dbReference type="FunFam" id="3.30.70.80:FF:000002">
    <property type="entry name" value="Subtilisin-like protease SBT5.3"/>
    <property type="match status" value="1"/>
</dbReference>
<dbReference type="InterPro" id="IPR000209">
    <property type="entry name" value="Peptidase_S8/S53_dom"/>
</dbReference>
<feature type="domain" description="Subtilisin-like protease fibronectin type-III" evidence="13">
    <location>
        <begin position="677"/>
        <end position="746"/>
    </location>
</feature>
<feature type="compositionally biased region" description="Basic and acidic residues" evidence="8">
    <location>
        <begin position="760"/>
        <end position="774"/>
    </location>
</feature>
<feature type="domain" description="PA" evidence="11">
    <location>
        <begin position="411"/>
        <end position="476"/>
    </location>
</feature>
<dbReference type="FunFam" id="3.50.30.30:FF:000005">
    <property type="entry name" value="subtilisin-like protease SBT1.5"/>
    <property type="match status" value="1"/>
</dbReference>
<evidence type="ECO:0000256" key="7">
    <source>
        <dbReference type="PROSITE-ProRule" id="PRU01240"/>
    </source>
</evidence>
<dbReference type="GO" id="GO:0004252">
    <property type="term" value="F:serine-type endopeptidase activity"/>
    <property type="evidence" value="ECO:0007669"/>
    <property type="project" value="UniProtKB-UniRule"/>
</dbReference>
<evidence type="ECO:0000259" key="10">
    <source>
        <dbReference type="Pfam" id="PF00082"/>
    </source>
</evidence>
<protein>
    <submittedName>
        <fullName evidence="14">Subtilisin-like protease</fullName>
    </submittedName>
</protein>
<dbReference type="InterPro" id="IPR010259">
    <property type="entry name" value="S8pro/Inhibitor_I9"/>
</dbReference>
<evidence type="ECO:0000256" key="9">
    <source>
        <dbReference type="SAM" id="SignalP"/>
    </source>
</evidence>
<dbReference type="InterPro" id="IPR034197">
    <property type="entry name" value="Peptidases_S8_3"/>
</dbReference>
<gene>
    <name evidence="14" type="ORF">QJS04_geneDACA012878</name>
</gene>
<dbReference type="Pfam" id="PF00082">
    <property type="entry name" value="Peptidase_S8"/>
    <property type="match status" value="1"/>
</dbReference>
<feature type="chain" id="PRO_5043608730" evidence="9">
    <location>
        <begin position="19"/>
        <end position="789"/>
    </location>
</feature>
<dbReference type="PANTHER" id="PTHR10795">
    <property type="entry name" value="PROPROTEIN CONVERTASE SUBTILISIN/KEXIN"/>
    <property type="match status" value="1"/>
</dbReference>
<evidence type="ECO:0000256" key="1">
    <source>
        <dbReference type="ARBA" id="ARBA00011073"/>
    </source>
</evidence>
<dbReference type="InterPro" id="IPR041469">
    <property type="entry name" value="Subtilisin-like_FN3"/>
</dbReference>
<evidence type="ECO:0000313" key="15">
    <source>
        <dbReference type="Proteomes" id="UP001179952"/>
    </source>
</evidence>
<feature type="region of interest" description="Disordered" evidence="8">
    <location>
        <begin position="745"/>
        <end position="789"/>
    </location>
</feature>
<keyword evidence="15" id="KW-1185">Reference proteome</keyword>
<comment type="similarity">
    <text evidence="1 7">Belongs to the peptidase S8 family.</text>
</comment>
<keyword evidence="3 9" id="KW-0732">Signal</keyword>
<dbReference type="Gene3D" id="2.60.40.2310">
    <property type="match status" value="1"/>
</dbReference>
<organism evidence="14 15">
    <name type="scientific">Acorus gramineus</name>
    <name type="common">Dwarf sweet flag</name>
    <dbReference type="NCBI Taxonomy" id="55184"/>
    <lineage>
        <taxon>Eukaryota</taxon>
        <taxon>Viridiplantae</taxon>
        <taxon>Streptophyta</taxon>
        <taxon>Embryophyta</taxon>
        <taxon>Tracheophyta</taxon>
        <taxon>Spermatophyta</taxon>
        <taxon>Magnoliopsida</taxon>
        <taxon>Liliopsida</taxon>
        <taxon>Acoraceae</taxon>
        <taxon>Acorus</taxon>
    </lineage>
</organism>
<accession>A0AAV9BGM9</accession>
<dbReference type="Gene3D" id="3.30.70.80">
    <property type="entry name" value="Peptidase S8 propeptide/proteinase inhibitor I9"/>
    <property type="match status" value="1"/>
</dbReference>
<dbReference type="PROSITE" id="PS51892">
    <property type="entry name" value="SUBTILASE"/>
    <property type="match status" value="1"/>
</dbReference>
<proteinExistence type="inferred from homology"/>
<dbReference type="SUPFAM" id="SSF52743">
    <property type="entry name" value="Subtilisin-like"/>
    <property type="match status" value="1"/>
</dbReference>
<evidence type="ECO:0000313" key="14">
    <source>
        <dbReference type="EMBL" id="KAK1275801.1"/>
    </source>
</evidence>
<evidence type="ECO:0000259" key="11">
    <source>
        <dbReference type="Pfam" id="PF02225"/>
    </source>
</evidence>
<dbReference type="PROSITE" id="PS00138">
    <property type="entry name" value="SUBTILASE_SER"/>
    <property type="match status" value="1"/>
</dbReference>
<keyword evidence="4 7" id="KW-0378">Hydrolase</keyword>
<dbReference type="Proteomes" id="UP001179952">
    <property type="component" value="Unassembled WGS sequence"/>
</dbReference>
<dbReference type="GO" id="GO:0006508">
    <property type="term" value="P:proteolysis"/>
    <property type="evidence" value="ECO:0007669"/>
    <property type="project" value="UniProtKB-KW"/>
</dbReference>
<name>A0AAV9BGM9_ACOGR</name>
<feature type="active site" description="Charge relay system" evidence="6 7">
    <location>
        <position position="225"/>
    </location>
</feature>
<dbReference type="InterPro" id="IPR023828">
    <property type="entry name" value="Peptidase_S8_Ser-AS"/>
</dbReference>
<dbReference type="InterPro" id="IPR015500">
    <property type="entry name" value="Peptidase_S8_subtilisin-rel"/>
</dbReference>
<dbReference type="Pfam" id="PF05922">
    <property type="entry name" value="Inhibitor_I9"/>
    <property type="match status" value="1"/>
</dbReference>
<dbReference type="InterPro" id="IPR036852">
    <property type="entry name" value="Peptidase_S8/S53_dom_sf"/>
</dbReference>
<reference evidence="14" key="1">
    <citation type="journal article" date="2023" name="Nat. Commun.">
        <title>Diploid and tetraploid genomes of Acorus and the evolution of monocots.</title>
        <authorList>
            <person name="Ma L."/>
            <person name="Liu K.W."/>
            <person name="Li Z."/>
            <person name="Hsiao Y.Y."/>
            <person name="Qi Y."/>
            <person name="Fu T."/>
            <person name="Tang G.D."/>
            <person name="Zhang D."/>
            <person name="Sun W.H."/>
            <person name="Liu D.K."/>
            <person name="Li Y."/>
            <person name="Chen G.Z."/>
            <person name="Liu X.D."/>
            <person name="Liao X.Y."/>
            <person name="Jiang Y.T."/>
            <person name="Yu X."/>
            <person name="Hao Y."/>
            <person name="Huang J."/>
            <person name="Zhao X.W."/>
            <person name="Ke S."/>
            <person name="Chen Y.Y."/>
            <person name="Wu W.L."/>
            <person name="Hsu J.L."/>
            <person name="Lin Y.F."/>
            <person name="Huang M.D."/>
            <person name="Li C.Y."/>
            <person name="Huang L."/>
            <person name="Wang Z.W."/>
            <person name="Zhao X."/>
            <person name="Zhong W.Y."/>
            <person name="Peng D.H."/>
            <person name="Ahmad S."/>
            <person name="Lan S."/>
            <person name="Zhang J.S."/>
            <person name="Tsai W.C."/>
            <person name="Van de Peer Y."/>
            <person name="Liu Z.J."/>
        </authorList>
    </citation>
    <scope>NUCLEOTIDE SEQUENCE</scope>
    <source>
        <strain evidence="14">SCP</strain>
    </source>
</reference>
<reference evidence="14" key="2">
    <citation type="submission" date="2023-06" db="EMBL/GenBank/DDBJ databases">
        <authorList>
            <person name="Ma L."/>
            <person name="Liu K.-W."/>
            <person name="Li Z."/>
            <person name="Hsiao Y.-Y."/>
            <person name="Qi Y."/>
            <person name="Fu T."/>
            <person name="Tang G."/>
            <person name="Zhang D."/>
            <person name="Sun W.-H."/>
            <person name="Liu D.-K."/>
            <person name="Li Y."/>
            <person name="Chen G.-Z."/>
            <person name="Liu X.-D."/>
            <person name="Liao X.-Y."/>
            <person name="Jiang Y.-T."/>
            <person name="Yu X."/>
            <person name="Hao Y."/>
            <person name="Huang J."/>
            <person name="Zhao X.-W."/>
            <person name="Ke S."/>
            <person name="Chen Y.-Y."/>
            <person name="Wu W.-L."/>
            <person name="Hsu J.-L."/>
            <person name="Lin Y.-F."/>
            <person name="Huang M.-D."/>
            <person name="Li C.-Y."/>
            <person name="Huang L."/>
            <person name="Wang Z.-W."/>
            <person name="Zhao X."/>
            <person name="Zhong W.-Y."/>
            <person name="Peng D.-H."/>
            <person name="Ahmad S."/>
            <person name="Lan S."/>
            <person name="Zhang J.-S."/>
            <person name="Tsai W.-C."/>
            <person name="Van De Peer Y."/>
            <person name="Liu Z.-J."/>
        </authorList>
    </citation>
    <scope>NUCLEOTIDE SEQUENCE</scope>
    <source>
        <strain evidence="14">SCP</strain>
        <tissue evidence="14">Leaves</tissue>
    </source>
</reference>
<dbReference type="Gene3D" id="3.50.30.30">
    <property type="match status" value="1"/>
</dbReference>
<evidence type="ECO:0000259" key="12">
    <source>
        <dbReference type="Pfam" id="PF05922"/>
    </source>
</evidence>
<dbReference type="AlphaFoldDB" id="A0AAV9BGM9"/>
<evidence type="ECO:0000256" key="5">
    <source>
        <dbReference type="ARBA" id="ARBA00022825"/>
    </source>
</evidence>